<sequence length="347" mass="41484">MEERTSRWVDKRIKKFNVYERYSVGHWKNMWEKQDHIRRKKQLKNNPHEVYSESEIVKIIRTTYEWGHEHKFITEIIVRRASGKTDSITKPDYKYLNKNDIKYMYLLCINDKFGMRSYQQKVNLTAITITLSGIEKYKLFTIVSKPICGMIYESKKKEKRVMTHKEMHKFPDVSLERVLEGLEKYNKDVKCGYANPSHNKDHVELLRFYKENIRECLKHQDQMRHNEIMEDENPFRTLGDYFGPSHEGYQNPIELLDGNNVVPLRSDTIRLVQNGCSFHRLRFEDPVQHIKDILKLMDSLDLDVTNRERTLLHLFQFSLHDQASNWLEHLPAGSISTWEDLTTRFLA</sequence>
<gene>
    <name evidence="1" type="ORF">Tci_456586</name>
</gene>
<protein>
    <submittedName>
        <fullName evidence="1">MAK10-like protein</fullName>
    </submittedName>
</protein>
<name>A0A699HWW0_TANCI</name>
<proteinExistence type="predicted"/>
<dbReference type="AlphaFoldDB" id="A0A699HWW0"/>
<reference evidence="1" key="1">
    <citation type="journal article" date="2019" name="Sci. Rep.">
        <title>Draft genome of Tanacetum cinerariifolium, the natural source of mosquito coil.</title>
        <authorList>
            <person name="Yamashiro T."/>
            <person name="Shiraishi A."/>
            <person name="Satake H."/>
            <person name="Nakayama K."/>
        </authorList>
    </citation>
    <scope>NUCLEOTIDE SEQUENCE</scope>
</reference>
<evidence type="ECO:0000313" key="1">
    <source>
        <dbReference type="EMBL" id="GEY84612.1"/>
    </source>
</evidence>
<accession>A0A699HWW0</accession>
<dbReference type="EMBL" id="BKCJ010215318">
    <property type="protein sequence ID" value="GEY84612.1"/>
    <property type="molecule type" value="Genomic_DNA"/>
</dbReference>
<organism evidence="1">
    <name type="scientific">Tanacetum cinerariifolium</name>
    <name type="common">Dalmatian daisy</name>
    <name type="synonym">Chrysanthemum cinerariifolium</name>
    <dbReference type="NCBI Taxonomy" id="118510"/>
    <lineage>
        <taxon>Eukaryota</taxon>
        <taxon>Viridiplantae</taxon>
        <taxon>Streptophyta</taxon>
        <taxon>Embryophyta</taxon>
        <taxon>Tracheophyta</taxon>
        <taxon>Spermatophyta</taxon>
        <taxon>Magnoliopsida</taxon>
        <taxon>eudicotyledons</taxon>
        <taxon>Gunneridae</taxon>
        <taxon>Pentapetalae</taxon>
        <taxon>asterids</taxon>
        <taxon>campanulids</taxon>
        <taxon>Asterales</taxon>
        <taxon>Asteraceae</taxon>
        <taxon>Asteroideae</taxon>
        <taxon>Anthemideae</taxon>
        <taxon>Anthemidinae</taxon>
        <taxon>Tanacetum</taxon>
    </lineage>
</organism>
<comment type="caution">
    <text evidence="1">The sequence shown here is derived from an EMBL/GenBank/DDBJ whole genome shotgun (WGS) entry which is preliminary data.</text>
</comment>